<dbReference type="Proteomes" id="UP000257109">
    <property type="component" value="Unassembled WGS sequence"/>
</dbReference>
<keyword evidence="4" id="KW-1185">Reference proteome</keyword>
<gene>
    <name evidence="3" type="ORF">CR513_12351</name>
</gene>
<protein>
    <recommendedName>
        <fullName evidence="2">DUF7745 domain-containing protein</fullName>
    </recommendedName>
</protein>
<dbReference type="PANTHER" id="PTHR48154">
    <property type="entry name" value="PROTEIN, PUTATIVE-RELATED"/>
    <property type="match status" value="1"/>
</dbReference>
<feature type="region of interest" description="Disordered" evidence="1">
    <location>
        <begin position="107"/>
        <end position="149"/>
    </location>
</feature>
<dbReference type="Pfam" id="PF24924">
    <property type="entry name" value="DUF7745"/>
    <property type="match status" value="1"/>
</dbReference>
<comment type="caution">
    <text evidence="3">The sequence shown here is derived from an EMBL/GenBank/DDBJ whole genome shotgun (WGS) entry which is preliminary data.</text>
</comment>
<dbReference type="InterPro" id="IPR056647">
    <property type="entry name" value="DUF7745"/>
</dbReference>
<accession>A0A371HMH9</accession>
<feature type="non-terminal residue" evidence="3">
    <location>
        <position position="1"/>
    </location>
</feature>
<dbReference type="PANTHER" id="PTHR48154:SF1">
    <property type="entry name" value="PROTEIN, PUTATIVE-RELATED"/>
    <property type="match status" value="1"/>
</dbReference>
<feature type="domain" description="DUF7745" evidence="2">
    <location>
        <begin position="5"/>
        <end position="95"/>
    </location>
</feature>
<dbReference type="AlphaFoldDB" id="A0A371HMH9"/>
<evidence type="ECO:0000313" key="3">
    <source>
        <dbReference type="EMBL" id="RDY03990.1"/>
    </source>
</evidence>
<evidence type="ECO:0000256" key="1">
    <source>
        <dbReference type="SAM" id="MobiDB-lite"/>
    </source>
</evidence>
<organism evidence="3 4">
    <name type="scientific">Mucuna pruriens</name>
    <name type="common">Velvet bean</name>
    <name type="synonym">Dolichos pruriens</name>
    <dbReference type="NCBI Taxonomy" id="157652"/>
    <lineage>
        <taxon>Eukaryota</taxon>
        <taxon>Viridiplantae</taxon>
        <taxon>Streptophyta</taxon>
        <taxon>Embryophyta</taxon>
        <taxon>Tracheophyta</taxon>
        <taxon>Spermatophyta</taxon>
        <taxon>Magnoliopsida</taxon>
        <taxon>eudicotyledons</taxon>
        <taxon>Gunneridae</taxon>
        <taxon>Pentapetalae</taxon>
        <taxon>rosids</taxon>
        <taxon>fabids</taxon>
        <taxon>Fabales</taxon>
        <taxon>Fabaceae</taxon>
        <taxon>Papilionoideae</taxon>
        <taxon>50 kb inversion clade</taxon>
        <taxon>NPAAA clade</taxon>
        <taxon>indigoferoid/millettioid clade</taxon>
        <taxon>Phaseoleae</taxon>
        <taxon>Mucuna</taxon>
    </lineage>
</organism>
<name>A0A371HMH9_MUCPR</name>
<sequence>MDAFLAKRDKGENPVITILANIYYSLNYCYERNGKGLRFCTTLLYLWLVVHLFHSKGRTTCPIEDYHWSWVKTMSKAEWTKHLDEATEKSICWYPLEHASLTFEDPRLSANGEPHSSHAGPYGPLKQKLDDNLEHPSGQGANKKACRESWSRAVSQEKYIIEIEQDQALAEKEDLKEALAES</sequence>
<dbReference type="EMBL" id="QJKJ01002164">
    <property type="protein sequence ID" value="RDY03990.1"/>
    <property type="molecule type" value="Genomic_DNA"/>
</dbReference>
<reference evidence="3" key="1">
    <citation type="submission" date="2018-05" db="EMBL/GenBank/DDBJ databases">
        <title>Draft genome of Mucuna pruriens seed.</title>
        <authorList>
            <person name="Nnadi N.E."/>
            <person name="Vos R."/>
            <person name="Hasami M.H."/>
            <person name="Devisetty U.K."/>
            <person name="Aguiy J.C."/>
        </authorList>
    </citation>
    <scope>NUCLEOTIDE SEQUENCE [LARGE SCALE GENOMIC DNA]</scope>
    <source>
        <strain evidence="3">JCA_2017</strain>
    </source>
</reference>
<evidence type="ECO:0000313" key="4">
    <source>
        <dbReference type="Proteomes" id="UP000257109"/>
    </source>
</evidence>
<evidence type="ECO:0000259" key="2">
    <source>
        <dbReference type="Pfam" id="PF24924"/>
    </source>
</evidence>
<dbReference type="OrthoDB" id="1396996at2759"/>
<proteinExistence type="predicted"/>